<keyword evidence="1" id="KW-0677">Repeat</keyword>
<dbReference type="GO" id="GO:0005886">
    <property type="term" value="C:plasma membrane"/>
    <property type="evidence" value="ECO:0007669"/>
    <property type="project" value="TreeGrafter"/>
</dbReference>
<evidence type="ECO:0000313" key="4">
    <source>
        <dbReference type="EMBL" id="VDK65471.1"/>
    </source>
</evidence>
<gene>
    <name evidence="4" type="ORF">CGOC_LOCUS6031</name>
</gene>
<reference evidence="4 5" key="1">
    <citation type="submission" date="2018-11" db="EMBL/GenBank/DDBJ databases">
        <authorList>
            <consortium name="Pathogen Informatics"/>
        </authorList>
    </citation>
    <scope>NUCLEOTIDE SEQUENCE [LARGE SCALE GENOMIC DNA]</scope>
</reference>
<dbReference type="EMBL" id="UYRV01019020">
    <property type="protein sequence ID" value="VDK65471.1"/>
    <property type="molecule type" value="Genomic_DNA"/>
</dbReference>
<evidence type="ECO:0000259" key="3">
    <source>
        <dbReference type="PROSITE" id="PS50835"/>
    </source>
</evidence>
<evidence type="ECO:0000256" key="1">
    <source>
        <dbReference type="ARBA" id="ARBA00022737"/>
    </source>
</evidence>
<dbReference type="InterPro" id="IPR003598">
    <property type="entry name" value="Ig_sub2"/>
</dbReference>
<dbReference type="Gene3D" id="2.60.40.10">
    <property type="entry name" value="Immunoglobulins"/>
    <property type="match status" value="3"/>
</dbReference>
<feature type="domain" description="Ig-like" evidence="3">
    <location>
        <begin position="225"/>
        <end position="286"/>
    </location>
</feature>
<dbReference type="Proteomes" id="UP000271889">
    <property type="component" value="Unassembled WGS sequence"/>
</dbReference>
<protein>
    <recommendedName>
        <fullName evidence="3">Ig-like domain-containing protein</fullName>
    </recommendedName>
</protein>
<dbReference type="SMART" id="SM00408">
    <property type="entry name" value="IGc2"/>
    <property type="match status" value="2"/>
</dbReference>
<dbReference type="InterPro" id="IPR036179">
    <property type="entry name" value="Ig-like_dom_sf"/>
</dbReference>
<accession>A0A3P6TM29</accession>
<dbReference type="PROSITE" id="PS50835">
    <property type="entry name" value="IG_LIKE"/>
    <property type="match status" value="3"/>
</dbReference>
<dbReference type="GO" id="GO:0007156">
    <property type="term" value="P:homophilic cell adhesion via plasma membrane adhesion molecules"/>
    <property type="evidence" value="ECO:0007669"/>
    <property type="project" value="TreeGrafter"/>
</dbReference>
<dbReference type="InterPro" id="IPR013783">
    <property type="entry name" value="Ig-like_fold"/>
</dbReference>
<dbReference type="GO" id="GO:0007411">
    <property type="term" value="P:axon guidance"/>
    <property type="evidence" value="ECO:0007669"/>
    <property type="project" value="TreeGrafter"/>
</dbReference>
<dbReference type="Pfam" id="PF13927">
    <property type="entry name" value="Ig_3"/>
    <property type="match status" value="1"/>
</dbReference>
<dbReference type="SUPFAM" id="SSF48726">
    <property type="entry name" value="Immunoglobulin"/>
    <property type="match status" value="2"/>
</dbReference>
<dbReference type="PANTHER" id="PTHR10075">
    <property type="entry name" value="BASIGIN RELATED"/>
    <property type="match status" value="1"/>
</dbReference>
<name>A0A3P6TM29_CYLGO</name>
<dbReference type="Pfam" id="PF07679">
    <property type="entry name" value="I-set"/>
    <property type="match status" value="1"/>
</dbReference>
<sequence length="286" mass="31733">MLSAPPKFHRTGESVYEVVEHESVTLDCAVATEPKPEIIWYRGEQPLYLAGNMALSPDAMVNFSLYSFYTKIERNYTWKPVLVWGPVLVIAEKRSFGLLISLSDGGKYTCKASNEAGSSDIDLILKVLVPPKIDKSNIIGNPLAIVERNIYLECPVSGIPQPTVSWTKDGRPVDVRDKRIVFAQNNQTFGIEGVRTADQARYTCIASNKGGTVEQDFNLEVLTPPALESTETQTHTKREGDPLSITCPIRSAVDVTSAVSDVSWIKDGRPIERENNAGVKVYIYYF</sequence>
<evidence type="ECO:0000256" key="2">
    <source>
        <dbReference type="ARBA" id="ARBA00023319"/>
    </source>
</evidence>
<evidence type="ECO:0000313" key="5">
    <source>
        <dbReference type="Proteomes" id="UP000271889"/>
    </source>
</evidence>
<organism evidence="4 5">
    <name type="scientific">Cylicostephanus goldi</name>
    <name type="common">Nematode worm</name>
    <dbReference type="NCBI Taxonomy" id="71465"/>
    <lineage>
        <taxon>Eukaryota</taxon>
        <taxon>Metazoa</taxon>
        <taxon>Ecdysozoa</taxon>
        <taxon>Nematoda</taxon>
        <taxon>Chromadorea</taxon>
        <taxon>Rhabditida</taxon>
        <taxon>Rhabditina</taxon>
        <taxon>Rhabditomorpha</taxon>
        <taxon>Strongyloidea</taxon>
        <taxon>Strongylidae</taxon>
        <taxon>Cylicostephanus</taxon>
    </lineage>
</organism>
<proteinExistence type="predicted"/>
<keyword evidence="2" id="KW-0393">Immunoglobulin domain</keyword>
<dbReference type="InterPro" id="IPR007110">
    <property type="entry name" value="Ig-like_dom"/>
</dbReference>
<dbReference type="SMART" id="SM00409">
    <property type="entry name" value="IG"/>
    <property type="match status" value="2"/>
</dbReference>
<dbReference type="GO" id="GO:0070593">
    <property type="term" value="P:dendrite self-avoidance"/>
    <property type="evidence" value="ECO:0007669"/>
    <property type="project" value="TreeGrafter"/>
</dbReference>
<dbReference type="GO" id="GO:0098632">
    <property type="term" value="F:cell-cell adhesion mediator activity"/>
    <property type="evidence" value="ECO:0007669"/>
    <property type="project" value="TreeGrafter"/>
</dbReference>
<dbReference type="PANTHER" id="PTHR10075:SF100">
    <property type="entry name" value="FASCICLIN-2"/>
    <property type="match status" value="1"/>
</dbReference>
<keyword evidence="5" id="KW-1185">Reference proteome</keyword>
<dbReference type="InterPro" id="IPR003599">
    <property type="entry name" value="Ig_sub"/>
</dbReference>
<feature type="domain" description="Ig-like" evidence="3">
    <location>
        <begin position="6"/>
        <end position="122"/>
    </location>
</feature>
<dbReference type="FunFam" id="2.60.40.10:FF:000503">
    <property type="entry name" value="Hemicentin 1"/>
    <property type="match status" value="1"/>
</dbReference>
<dbReference type="InterPro" id="IPR013098">
    <property type="entry name" value="Ig_I-set"/>
</dbReference>
<dbReference type="OrthoDB" id="5985519at2759"/>
<dbReference type="AlphaFoldDB" id="A0A3P6TM29"/>
<feature type="domain" description="Ig-like" evidence="3">
    <location>
        <begin position="131"/>
        <end position="220"/>
    </location>
</feature>
<dbReference type="GO" id="GO:0030424">
    <property type="term" value="C:axon"/>
    <property type="evidence" value="ECO:0007669"/>
    <property type="project" value="TreeGrafter"/>
</dbReference>